<comment type="caution">
    <text evidence="2">The sequence shown here is derived from an EMBL/GenBank/DDBJ whole genome shotgun (WGS) entry which is preliminary data.</text>
</comment>
<sequence>MRFRDQLTATMPAHFTMPDEFLTLADWIERKKYVTSWTDPDSGEKGANGSLVPPDIHHGYNISHVYLEGLDNASMNWVGSDRLYPLGGTGADGSYFHLWIDDNGIQQVVHTGSGSGSVLFATFPSALSVLRLFAVGYPEPCMQDDWCDPPELQYDFDDDEIKFANSTLKPYRRWLRRRWGQETPRTGVEALGLTSAEAAVWTGSDGPENDPFRRWLDEVQQ</sequence>
<feature type="region of interest" description="Disordered" evidence="1">
    <location>
        <begin position="202"/>
        <end position="221"/>
    </location>
</feature>
<organism evidence="2 3">
    <name type="scientific">Corynebacterium nuruki</name>
    <dbReference type="NCBI Taxonomy" id="1032851"/>
    <lineage>
        <taxon>Bacteria</taxon>
        <taxon>Bacillati</taxon>
        <taxon>Actinomycetota</taxon>
        <taxon>Actinomycetes</taxon>
        <taxon>Mycobacteriales</taxon>
        <taxon>Corynebacteriaceae</taxon>
        <taxon>Corynebacterium</taxon>
    </lineage>
</organism>
<feature type="compositionally biased region" description="Basic and acidic residues" evidence="1">
    <location>
        <begin position="210"/>
        <end position="221"/>
    </location>
</feature>
<gene>
    <name evidence="2" type="ORF">DIW82_06425</name>
</gene>
<proteinExistence type="predicted"/>
<evidence type="ECO:0008006" key="4">
    <source>
        <dbReference type="Google" id="ProtNLM"/>
    </source>
</evidence>
<evidence type="ECO:0000256" key="1">
    <source>
        <dbReference type="SAM" id="MobiDB-lite"/>
    </source>
</evidence>
<dbReference type="Proteomes" id="UP000261739">
    <property type="component" value="Unassembled WGS sequence"/>
</dbReference>
<evidence type="ECO:0000313" key="3">
    <source>
        <dbReference type="Proteomes" id="UP000261739"/>
    </source>
</evidence>
<name>A0A3D4SZI5_9CORY</name>
<dbReference type="AlphaFoldDB" id="A0A3D4SZI5"/>
<protein>
    <recommendedName>
        <fullName evidence="4">SMI1/KNR4 family protein</fullName>
    </recommendedName>
</protein>
<dbReference type="RefSeq" id="WP_273051665.1">
    <property type="nucleotide sequence ID" value="NZ_DAITTW010000068.1"/>
</dbReference>
<reference evidence="2 3" key="1">
    <citation type="journal article" date="2018" name="Nat. Biotechnol.">
        <title>A standardized bacterial taxonomy based on genome phylogeny substantially revises the tree of life.</title>
        <authorList>
            <person name="Parks D.H."/>
            <person name="Chuvochina M."/>
            <person name="Waite D.W."/>
            <person name="Rinke C."/>
            <person name="Skarshewski A."/>
            <person name="Chaumeil P.A."/>
            <person name="Hugenholtz P."/>
        </authorList>
    </citation>
    <scope>NUCLEOTIDE SEQUENCE [LARGE SCALE GENOMIC DNA]</scope>
    <source>
        <strain evidence="2">UBA11247</strain>
    </source>
</reference>
<accession>A0A3D4SZI5</accession>
<evidence type="ECO:0000313" key="2">
    <source>
        <dbReference type="EMBL" id="HCT14421.1"/>
    </source>
</evidence>
<dbReference type="EMBL" id="DQID01000171">
    <property type="protein sequence ID" value="HCT14421.1"/>
    <property type="molecule type" value="Genomic_DNA"/>
</dbReference>